<dbReference type="InterPro" id="IPR036271">
    <property type="entry name" value="Tet_transcr_reg_TetR-rel_C_sf"/>
</dbReference>
<dbReference type="InterPro" id="IPR009057">
    <property type="entry name" value="Homeodomain-like_sf"/>
</dbReference>
<gene>
    <name evidence="6" type="ORF">K1718_07330</name>
</gene>
<dbReference type="Proteomes" id="UP001209803">
    <property type="component" value="Chromosome"/>
</dbReference>
<evidence type="ECO:0000256" key="1">
    <source>
        <dbReference type="ARBA" id="ARBA00023015"/>
    </source>
</evidence>
<dbReference type="PRINTS" id="PR00455">
    <property type="entry name" value="HTHTETR"/>
</dbReference>
<organism evidence="6 7">
    <name type="scientific">Roseibium porphyridii</name>
    <dbReference type="NCBI Taxonomy" id="2866279"/>
    <lineage>
        <taxon>Bacteria</taxon>
        <taxon>Pseudomonadati</taxon>
        <taxon>Pseudomonadota</taxon>
        <taxon>Alphaproteobacteria</taxon>
        <taxon>Hyphomicrobiales</taxon>
        <taxon>Stappiaceae</taxon>
        <taxon>Roseibium</taxon>
    </lineage>
</organism>
<sequence length="188" mass="20568">MTKDTKTALLDAAERAVRSRGFDGFSYADLSEDVGIRKASIHYHFSTKAELSAALMKRYRETLQSACEEIEGSSLNAAEQLSKLIEIYRLAMSEGDSLCLCVAFIGSRESLSPAAIDEITEFRKMVLNVLTRVFERGRGDGSISNVQDPRKEAQAALSLMEGAQLSARAQEEPAVFDNALALLLGRLS</sequence>
<dbReference type="Gene3D" id="1.10.357.10">
    <property type="entry name" value="Tetracycline Repressor, domain 2"/>
    <property type="match status" value="1"/>
</dbReference>
<protein>
    <submittedName>
        <fullName evidence="6">TetR/AcrR family transcriptional regulator</fullName>
    </submittedName>
</protein>
<dbReference type="PROSITE" id="PS50977">
    <property type="entry name" value="HTH_TETR_2"/>
    <property type="match status" value="1"/>
</dbReference>
<accession>A0ABY8FEZ0</accession>
<evidence type="ECO:0000313" key="7">
    <source>
        <dbReference type="Proteomes" id="UP001209803"/>
    </source>
</evidence>
<keyword evidence="3" id="KW-0804">Transcription</keyword>
<dbReference type="Pfam" id="PF00440">
    <property type="entry name" value="TetR_N"/>
    <property type="match status" value="1"/>
</dbReference>
<keyword evidence="2 4" id="KW-0238">DNA-binding</keyword>
<evidence type="ECO:0000256" key="2">
    <source>
        <dbReference type="ARBA" id="ARBA00023125"/>
    </source>
</evidence>
<evidence type="ECO:0000256" key="4">
    <source>
        <dbReference type="PROSITE-ProRule" id="PRU00335"/>
    </source>
</evidence>
<evidence type="ECO:0000256" key="3">
    <source>
        <dbReference type="ARBA" id="ARBA00023163"/>
    </source>
</evidence>
<feature type="DNA-binding region" description="H-T-H motif" evidence="4">
    <location>
        <begin position="26"/>
        <end position="45"/>
    </location>
</feature>
<evidence type="ECO:0000259" key="5">
    <source>
        <dbReference type="PROSITE" id="PS50977"/>
    </source>
</evidence>
<keyword evidence="7" id="KW-1185">Reference proteome</keyword>
<keyword evidence="1" id="KW-0805">Transcription regulation</keyword>
<feature type="domain" description="HTH tetR-type" evidence="5">
    <location>
        <begin position="3"/>
        <end position="63"/>
    </location>
</feature>
<dbReference type="PANTHER" id="PTHR47506:SF1">
    <property type="entry name" value="HTH-TYPE TRANSCRIPTIONAL REGULATOR YJDC"/>
    <property type="match status" value="1"/>
</dbReference>
<dbReference type="PANTHER" id="PTHR47506">
    <property type="entry name" value="TRANSCRIPTIONAL REGULATORY PROTEIN"/>
    <property type="match status" value="1"/>
</dbReference>
<evidence type="ECO:0000313" key="6">
    <source>
        <dbReference type="EMBL" id="WFE91158.1"/>
    </source>
</evidence>
<dbReference type="SUPFAM" id="SSF46689">
    <property type="entry name" value="Homeodomain-like"/>
    <property type="match status" value="1"/>
</dbReference>
<proteinExistence type="predicted"/>
<dbReference type="SUPFAM" id="SSF48498">
    <property type="entry name" value="Tetracyclin repressor-like, C-terminal domain"/>
    <property type="match status" value="1"/>
</dbReference>
<name>A0ABY8FEZ0_9HYPH</name>
<dbReference type="EMBL" id="CP120863">
    <property type="protein sequence ID" value="WFE91158.1"/>
    <property type="molecule type" value="Genomic_DNA"/>
</dbReference>
<dbReference type="InterPro" id="IPR001647">
    <property type="entry name" value="HTH_TetR"/>
</dbReference>
<dbReference type="RefSeq" id="WP_265683395.1">
    <property type="nucleotide sequence ID" value="NZ_CP120863.1"/>
</dbReference>
<reference evidence="6 7" key="1">
    <citation type="submission" date="2023-03" db="EMBL/GenBank/DDBJ databases">
        <title>Roseibium porphyridii sp. nov. and Roseibium rhodosorbium sp. nov. isolated from marine algae, Porphyridium cruentum and Rhodosorus marinus, respectively.</title>
        <authorList>
            <person name="Lee M.W."/>
            <person name="Choi B.J."/>
            <person name="Lee J.K."/>
            <person name="Choi D.G."/>
            <person name="Baek J.H."/>
            <person name="Bayburt H."/>
            <person name="Kim J.M."/>
            <person name="Han D.M."/>
            <person name="Kim K.H."/>
            <person name="Jeon C.O."/>
        </authorList>
    </citation>
    <scope>NUCLEOTIDE SEQUENCE [LARGE SCALE GENOMIC DNA]</scope>
    <source>
        <strain evidence="6 7">KMA01</strain>
    </source>
</reference>